<name>A0A183MP66_9TREM</name>
<dbReference type="AlphaFoldDB" id="A0A183MP66"/>
<evidence type="ECO:0000313" key="2">
    <source>
        <dbReference type="Proteomes" id="UP000277204"/>
    </source>
</evidence>
<reference evidence="1 2" key="1">
    <citation type="submission" date="2018-11" db="EMBL/GenBank/DDBJ databases">
        <authorList>
            <consortium name="Pathogen Informatics"/>
        </authorList>
    </citation>
    <scope>NUCLEOTIDE SEQUENCE [LARGE SCALE GENOMIC DNA]</scope>
    <source>
        <strain evidence="1 2">Zambia</strain>
    </source>
</reference>
<proteinExistence type="predicted"/>
<dbReference type="EMBL" id="UZAI01017476">
    <property type="protein sequence ID" value="VDP25418.1"/>
    <property type="molecule type" value="Genomic_DNA"/>
</dbReference>
<dbReference type="Proteomes" id="UP000277204">
    <property type="component" value="Unassembled WGS sequence"/>
</dbReference>
<keyword evidence="2" id="KW-1185">Reference proteome</keyword>
<evidence type="ECO:0000313" key="1">
    <source>
        <dbReference type="EMBL" id="VDP25418.1"/>
    </source>
</evidence>
<sequence>MKEIRTGKTNEPSPVRTILGWTLFGPYGEPRESNRVTNRLSVKKKSEDKFEQLYSTEFKYPLSRTSSMSVEDRIALSESAYGVAEYTRSKNVSHQVHYSFLLTKYKVVKTKTEAPSANKPKLTLR</sequence>
<accession>A0A183MP66</accession>
<protein>
    <submittedName>
        <fullName evidence="1">Uncharacterized protein</fullName>
    </submittedName>
</protein>
<organism evidence="1 2">
    <name type="scientific">Schistosoma margrebowiei</name>
    <dbReference type="NCBI Taxonomy" id="48269"/>
    <lineage>
        <taxon>Eukaryota</taxon>
        <taxon>Metazoa</taxon>
        <taxon>Spiralia</taxon>
        <taxon>Lophotrochozoa</taxon>
        <taxon>Platyhelminthes</taxon>
        <taxon>Trematoda</taxon>
        <taxon>Digenea</taxon>
        <taxon>Strigeidida</taxon>
        <taxon>Schistosomatoidea</taxon>
        <taxon>Schistosomatidae</taxon>
        <taxon>Schistosoma</taxon>
    </lineage>
</organism>
<gene>
    <name evidence="1" type="ORF">SMRZ_LOCUS17841</name>
</gene>